<protein>
    <recommendedName>
        <fullName evidence="8">Peptidase S1 domain-containing protein</fullName>
    </recommendedName>
</protein>
<dbReference type="GO" id="GO:0004252">
    <property type="term" value="F:serine-type endopeptidase activity"/>
    <property type="evidence" value="ECO:0007669"/>
    <property type="project" value="InterPro"/>
</dbReference>
<dbReference type="PANTHER" id="PTHR24276:SF91">
    <property type="entry name" value="AT26814P-RELATED"/>
    <property type="match status" value="1"/>
</dbReference>
<dbReference type="SUPFAM" id="SSF50494">
    <property type="entry name" value="Trypsin-like serine proteases"/>
    <property type="match status" value="1"/>
</dbReference>
<organism evidence="9">
    <name type="scientific">Timema bartmani</name>
    <dbReference type="NCBI Taxonomy" id="61472"/>
    <lineage>
        <taxon>Eukaryota</taxon>
        <taxon>Metazoa</taxon>
        <taxon>Ecdysozoa</taxon>
        <taxon>Arthropoda</taxon>
        <taxon>Hexapoda</taxon>
        <taxon>Insecta</taxon>
        <taxon>Pterygota</taxon>
        <taxon>Neoptera</taxon>
        <taxon>Polyneoptera</taxon>
        <taxon>Phasmatodea</taxon>
        <taxon>Timematodea</taxon>
        <taxon>Timematoidea</taxon>
        <taxon>Timematidae</taxon>
        <taxon>Timema</taxon>
    </lineage>
</organism>
<dbReference type="InterPro" id="IPR033116">
    <property type="entry name" value="TRYPSIN_SER"/>
</dbReference>
<evidence type="ECO:0000313" key="9">
    <source>
        <dbReference type="EMBL" id="CAD7439488.1"/>
    </source>
</evidence>
<name>A0A7R9ESB3_9NEOP</name>
<dbReference type="InterPro" id="IPR001254">
    <property type="entry name" value="Trypsin_dom"/>
</dbReference>
<dbReference type="Pfam" id="PF00089">
    <property type="entry name" value="Trypsin"/>
    <property type="match status" value="1"/>
</dbReference>
<comment type="similarity">
    <text evidence="5">Belongs to the peptidase S1 family. CLIP subfamily.</text>
</comment>
<evidence type="ECO:0000256" key="2">
    <source>
        <dbReference type="ARBA" id="ARBA00022801"/>
    </source>
</evidence>
<dbReference type="CDD" id="cd00190">
    <property type="entry name" value="Tryp_SPc"/>
    <property type="match status" value="1"/>
</dbReference>
<dbReference type="InterPro" id="IPR018114">
    <property type="entry name" value="TRYPSIN_HIS"/>
</dbReference>
<feature type="chain" id="PRO_5030867328" description="Peptidase S1 domain-containing protein" evidence="7">
    <location>
        <begin position="17"/>
        <end position="284"/>
    </location>
</feature>
<keyword evidence="7" id="KW-0732">Signal</keyword>
<evidence type="ECO:0000259" key="8">
    <source>
        <dbReference type="PROSITE" id="PS50240"/>
    </source>
</evidence>
<gene>
    <name evidence="9" type="ORF">TBIB3V08_LOCUS2050</name>
</gene>
<dbReference type="InterPro" id="IPR001314">
    <property type="entry name" value="Peptidase_S1A"/>
</dbReference>
<dbReference type="GO" id="GO:0006508">
    <property type="term" value="P:proteolysis"/>
    <property type="evidence" value="ECO:0007669"/>
    <property type="project" value="UniProtKB-KW"/>
</dbReference>
<dbReference type="PRINTS" id="PR00722">
    <property type="entry name" value="CHYMOTRYPSIN"/>
</dbReference>
<sequence length="284" mass="29642">MIRALLVTLLVASSYGAPLNDSISEILDGRIVGGRTISIEQAPYQASYLTNGNPGCGAAIISHYWALTAAHCSIRSNVNNIVIRVGTDVRASGGSLHQAVQIINHPSYSRFPATDNDIALIRKSCPHLTSLNSPLIFLTPSTHLGGKDGEIQVATPFVYSTRVQPISLASSPPPAGSPVVTSGFGLLTQGGSVPVSLQQVEIYIFDHQVCNQAYSGIITNTMICAGVTAGGKDACQGDSGGPLVWGNQLVGITSWGSGCAQQGFPGVWANVASLREWVRANSGV</sequence>
<dbReference type="EMBL" id="OD564696">
    <property type="protein sequence ID" value="CAD7439488.1"/>
    <property type="molecule type" value="Genomic_DNA"/>
</dbReference>
<keyword evidence="1 6" id="KW-0645">Protease</keyword>
<keyword evidence="3 6" id="KW-0720">Serine protease</keyword>
<dbReference type="PROSITE" id="PS00134">
    <property type="entry name" value="TRYPSIN_HIS"/>
    <property type="match status" value="1"/>
</dbReference>
<keyword evidence="4" id="KW-1015">Disulfide bond</keyword>
<evidence type="ECO:0000256" key="4">
    <source>
        <dbReference type="ARBA" id="ARBA00023157"/>
    </source>
</evidence>
<dbReference type="InterPro" id="IPR050430">
    <property type="entry name" value="Peptidase_S1"/>
</dbReference>
<dbReference type="FunFam" id="2.40.10.10:FF:000002">
    <property type="entry name" value="Transmembrane protease serine"/>
    <property type="match status" value="1"/>
</dbReference>
<feature type="domain" description="Peptidase S1" evidence="8">
    <location>
        <begin position="31"/>
        <end position="283"/>
    </location>
</feature>
<dbReference type="PANTHER" id="PTHR24276">
    <property type="entry name" value="POLYSERASE-RELATED"/>
    <property type="match status" value="1"/>
</dbReference>
<dbReference type="InterPro" id="IPR043504">
    <property type="entry name" value="Peptidase_S1_PA_chymotrypsin"/>
</dbReference>
<evidence type="ECO:0000256" key="5">
    <source>
        <dbReference type="ARBA" id="ARBA00024195"/>
    </source>
</evidence>
<evidence type="ECO:0000256" key="7">
    <source>
        <dbReference type="SAM" id="SignalP"/>
    </source>
</evidence>
<evidence type="ECO:0000256" key="6">
    <source>
        <dbReference type="RuleBase" id="RU363034"/>
    </source>
</evidence>
<dbReference type="SMART" id="SM00020">
    <property type="entry name" value="Tryp_SPc"/>
    <property type="match status" value="1"/>
</dbReference>
<dbReference type="PROSITE" id="PS00135">
    <property type="entry name" value="TRYPSIN_SER"/>
    <property type="match status" value="1"/>
</dbReference>
<proteinExistence type="inferred from homology"/>
<reference evidence="9" key="1">
    <citation type="submission" date="2020-11" db="EMBL/GenBank/DDBJ databases">
        <authorList>
            <person name="Tran Van P."/>
        </authorList>
    </citation>
    <scope>NUCLEOTIDE SEQUENCE</scope>
</reference>
<dbReference type="AlphaFoldDB" id="A0A7R9ESB3"/>
<evidence type="ECO:0000256" key="1">
    <source>
        <dbReference type="ARBA" id="ARBA00022670"/>
    </source>
</evidence>
<dbReference type="PROSITE" id="PS50240">
    <property type="entry name" value="TRYPSIN_DOM"/>
    <property type="match status" value="1"/>
</dbReference>
<dbReference type="Gene3D" id="2.40.10.10">
    <property type="entry name" value="Trypsin-like serine proteases"/>
    <property type="match status" value="4"/>
</dbReference>
<evidence type="ECO:0000256" key="3">
    <source>
        <dbReference type="ARBA" id="ARBA00022825"/>
    </source>
</evidence>
<dbReference type="InterPro" id="IPR009003">
    <property type="entry name" value="Peptidase_S1_PA"/>
</dbReference>
<accession>A0A7R9ESB3</accession>
<feature type="signal peptide" evidence="7">
    <location>
        <begin position="1"/>
        <end position="16"/>
    </location>
</feature>
<keyword evidence="2 6" id="KW-0378">Hydrolase</keyword>